<dbReference type="WBParaSite" id="ASIM_0002052401-mRNA-1">
    <property type="protein sequence ID" value="ASIM_0002052401-mRNA-1"/>
    <property type="gene ID" value="ASIM_0002052401"/>
</dbReference>
<evidence type="ECO:0000313" key="4">
    <source>
        <dbReference type="WBParaSite" id="ASIM_0002052401-mRNA-1"/>
    </source>
</evidence>
<feature type="region of interest" description="Disordered" evidence="1">
    <location>
        <begin position="1"/>
        <end position="47"/>
    </location>
</feature>
<sequence length="90" mass="9289">MMAEGSGKETSDSDSGYAGNRVDENKQTAISSSSSHTEGSSHAESSLVAIDTSVHHISPVHVAAPIEERALIAAAASNLPSQKQNSLQVD</sequence>
<feature type="compositionally biased region" description="Low complexity" evidence="1">
    <location>
        <begin position="28"/>
        <end position="46"/>
    </location>
</feature>
<dbReference type="Proteomes" id="UP000267096">
    <property type="component" value="Unassembled WGS sequence"/>
</dbReference>
<organism evidence="4">
    <name type="scientific">Anisakis simplex</name>
    <name type="common">Herring worm</name>
    <dbReference type="NCBI Taxonomy" id="6269"/>
    <lineage>
        <taxon>Eukaryota</taxon>
        <taxon>Metazoa</taxon>
        <taxon>Ecdysozoa</taxon>
        <taxon>Nematoda</taxon>
        <taxon>Chromadorea</taxon>
        <taxon>Rhabditida</taxon>
        <taxon>Spirurina</taxon>
        <taxon>Ascaridomorpha</taxon>
        <taxon>Ascaridoidea</taxon>
        <taxon>Anisakidae</taxon>
        <taxon>Anisakis</taxon>
        <taxon>Anisakis simplex complex</taxon>
    </lineage>
</organism>
<gene>
    <name evidence="2" type="ORF">ASIM_LOCUS19907</name>
</gene>
<name>A0A0M3KHQ9_ANISI</name>
<keyword evidence="3" id="KW-1185">Reference proteome</keyword>
<accession>A0A0M3KHQ9</accession>
<protein>
    <submittedName>
        <fullName evidence="4">Pecanex-like protein</fullName>
    </submittedName>
</protein>
<feature type="compositionally biased region" description="Basic and acidic residues" evidence="1">
    <location>
        <begin position="1"/>
        <end position="11"/>
    </location>
</feature>
<dbReference type="AlphaFoldDB" id="A0A0M3KHQ9"/>
<reference evidence="2 3" key="2">
    <citation type="submission" date="2018-11" db="EMBL/GenBank/DDBJ databases">
        <authorList>
            <consortium name="Pathogen Informatics"/>
        </authorList>
    </citation>
    <scope>NUCLEOTIDE SEQUENCE [LARGE SCALE GENOMIC DNA]</scope>
</reference>
<proteinExistence type="predicted"/>
<evidence type="ECO:0000313" key="2">
    <source>
        <dbReference type="EMBL" id="VDK72950.1"/>
    </source>
</evidence>
<reference evidence="4" key="1">
    <citation type="submission" date="2017-02" db="UniProtKB">
        <authorList>
            <consortium name="WormBaseParasite"/>
        </authorList>
    </citation>
    <scope>IDENTIFICATION</scope>
</reference>
<evidence type="ECO:0000256" key="1">
    <source>
        <dbReference type="SAM" id="MobiDB-lite"/>
    </source>
</evidence>
<dbReference type="EMBL" id="UYRR01038229">
    <property type="protein sequence ID" value="VDK72950.1"/>
    <property type="molecule type" value="Genomic_DNA"/>
</dbReference>
<evidence type="ECO:0000313" key="3">
    <source>
        <dbReference type="Proteomes" id="UP000267096"/>
    </source>
</evidence>